<feature type="domain" description="Tyr recombinase" evidence="6">
    <location>
        <begin position="193"/>
        <end position="377"/>
    </location>
</feature>
<dbReference type="GO" id="GO:0006310">
    <property type="term" value="P:DNA recombination"/>
    <property type="evidence" value="ECO:0007669"/>
    <property type="project" value="UniProtKB-KW"/>
</dbReference>
<dbReference type="EMBL" id="VMKP01000002">
    <property type="protein sequence ID" value="TVO65680.1"/>
    <property type="molecule type" value="Genomic_DNA"/>
</dbReference>
<dbReference type="Pfam" id="PF12167">
    <property type="entry name" value="Arm-DNA-bind_2"/>
    <property type="match status" value="1"/>
</dbReference>
<dbReference type="Gene3D" id="1.10.443.10">
    <property type="entry name" value="Intergrase catalytic core"/>
    <property type="match status" value="1"/>
</dbReference>
<evidence type="ECO:0000256" key="2">
    <source>
        <dbReference type="ARBA" id="ARBA00022908"/>
    </source>
</evidence>
<comment type="caution">
    <text evidence="8">The sequence shown here is derived from an EMBL/GenBank/DDBJ whole genome shotgun (WGS) entry which is preliminary data.</text>
</comment>
<sequence length="395" mass="45159">MATFVVRPNGILQYDLFLYGRRFREGTGLRNTPENRRVIRRNVKRINAELETGMFDYGAWFPESPKKDEAMRWIHDRDPREPASSFTRYARQWWALHREGWKPSYAKRIEQVIERYLIPAFGEQPVRQIDERAILAFRESLAAETETDGTRAISNTRINTIMSPLSGILQFAERELGINNPMRHVRTLREERPDVQPLTAEEVWAFLDAVDPAFRLYFEVRFHTGLRTGEINGLKVKHVDVERARLRIREAVVDGVPTSLKRAIARRDVTVSSALAEALAAHIAGRDPDEYVFPDEDGQALDPSKVSRRVWHPTLKALGLRPRRVYETRHTAAVLHLAAGENPIFISRLLGHSSGELLFRRYAPFVPNAVGGDGAAFEGMMARVRAENNSTQQLV</sequence>
<feature type="domain" description="Core-binding (CB)" evidence="7">
    <location>
        <begin position="84"/>
        <end position="173"/>
    </location>
</feature>
<reference evidence="8 9" key="1">
    <citation type="submission" date="2019-07" db="EMBL/GenBank/DDBJ databases">
        <title>Reclasification of Spiribacter aquaticus.</title>
        <authorList>
            <person name="Leon M.J."/>
            <person name="Sanchez-Porro C."/>
            <person name="Ventosa A."/>
        </authorList>
    </citation>
    <scope>NUCLEOTIDE SEQUENCE [LARGE SCALE GENOMIC DNA]</scope>
    <source>
        <strain evidence="8 9">SP30</strain>
    </source>
</reference>
<dbReference type="InterPro" id="IPR011010">
    <property type="entry name" value="DNA_brk_join_enz"/>
</dbReference>
<accession>A0A557RKK3</accession>
<keyword evidence="4" id="KW-0233">DNA recombination</keyword>
<name>A0A557RKK3_9GAMM</name>
<dbReference type="InterPro" id="IPR050090">
    <property type="entry name" value="Tyrosine_recombinase_XerCD"/>
</dbReference>
<dbReference type="InterPro" id="IPR044068">
    <property type="entry name" value="CB"/>
</dbReference>
<dbReference type="PANTHER" id="PTHR30349:SF64">
    <property type="entry name" value="PROPHAGE INTEGRASE INTD-RELATED"/>
    <property type="match status" value="1"/>
</dbReference>
<evidence type="ECO:0000259" key="7">
    <source>
        <dbReference type="PROSITE" id="PS51900"/>
    </source>
</evidence>
<proteinExistence type="inferred from homology"/>
<dbReference type="InterPro" id="IPR002104">
    <property type="entry name" value="Integrase_catalytic"/>
</dbReference>
<dbReference type="Proteomes" id="UP000316688">
    <property type="component" value="Unassembled WGS sequence"/>
</dbReference>
<dbReference type="InterPro" id="IPR010998">
    <property type="entry name" value="Integrase_recombinase_N"/>
</dbReference>
<keyword evidence="9" id="KW-1185">Reference proteome</keyword>
<evidence type="ECO:0000256" key="1">
    <source>
        <dbReference type="ARBA" id="ARBA00008857"/>
    </source>
</evidence>
<dbReference type="GO" id="GO:0003677">
    <property type="term" value="F:DNA binding"/>
    <property type="evidence" value="ECO:0007669"/>
    <property type="project" value="UniProtKB-UniRule"/>
</dbReference>
<dbReference type="Pfam" id="PF00589">
    <property type="entry name" value="Phage_integrase"/>
    <property type="match status" value="1"/>
</dbReference>
<protein>
    <submittedName>
        <fullName evidence="8">Tyrosine-type recombinase/integrase</fullName>
    </submittedName>
</protein>
<comment type="similarity">
    <text evidence="1">Belongs to the 'phage' integrase family.</text>
</comment>
<dbReference type="Gene3D" id="1.10.150.130">
    <property type="match status" value="1"/>
</dbReference>
<dbReference type="Pfam" id="PF22022">
    <property type="entry name" value="Phage_int_M"/>
    <property type="match status" value="1"/>
</dbReference>
<dbReference type="PANTHER" id="PTHR30349">
    <property type="entry name" value="PHAGE INTEGRASE-RELATED"/>
    <property type="match status" value="1"/>
</dbReference>
<dbReference type="InterPro" id="IPR013762">
    <property type="entry name" value="Integrase-like_cat_sf"/>
</dbReference>
<dbReference type="PROSITE" id="PS51898">
    <property type="entry name" value="TYR_RECOMBINASE"/>
    <property type="match status" value="1"/>
</dbReference>
<evidence type="ECO:0000256" key="3">
    <source>
        <dbReference type="ARBA" id="ARBA00023125"/>
    </source>
</evidence>
<dbReference type="InterPro" id="IPR053876">
    <property type="entry name" value="Phage_int_M"/>
</dbReference>
<dbReference type="SUPFAM" id="SSF56349">
    <property type="entry name" value="DNA breaking-rejoining enzymes"/>
    <property type="match status" value="1"/>
</dbReference>
<evidence type="ECO:0000259" key="6">
    <source>
        <dbReference type="PROSITE" id="PS51898"/>
    </source>
</evidence>
<dbReference type="AlphaFoldDB" id="A0A557RKK3"/>
<dbReference type="RefSeq" id="WP_144347880.1">
    <property type="nucleotide sequence ID" value="NZ_VMKP01000002.1"/>
</dbReference>
<dbReference type="InterPro" id="IPR022000">
    <property type="entry name" value="Min27-like_integrase_DNA_bind"/>
</dbReference>
<gene>
    <name evidence="8" type="ORF">FPL11_06370</name>
</gene>
<evidence type="ECO:0000256" key="5">
    <source>
        <dbReference type="PROSITE-ProRule" id="PRU01248"/>
    </source>
</evidence>
<evidence type="ECO:0000313" key="8">
    <source>
        <dbReference type="EMBL" id="TVO65680.1"/>
    </source>
</evidence>
<dbReference type="CDD" id="cd01189">
    <property type="entry name" value="INT_ICEBs1_C_like"/>
    <property type="match status" value="1"/>
</dbReference>
<dbReference type="GO" id="GO:0015074">
    <property type="term" value="P:DNA integration"/>
    <property type="evidence" value="ECO:0007669"/>
    <property type="project" value="UniProtKB-KW"/>
</dbReference>
<keyword evidence="2" id="KW-0229">DNA integration</keyword>
<keyword evidence="3 5" id="KW-0238">DNA-binding</keyword>
<dbReference type="PROSITE" id="PS51900">
    <property type="entry name" value="CB"/>
    <property type="match status" value="1"/>
</dbReference>
<evidence type="ECO:0000313" key="9">
    <source>
        <dbReference type="Proteomes" id="UP000316688"/>
    </source>
</evidence>
<evidence type="ECO:0000256" key="4">
    <source>
        <dbReference type="ARBA" id="ARBA00023172"/>
    </source>
</evidence>
<organism evidence="8 9">
    <name type="scientific">Spiribacter aquaticus</name>
    <dbReference type="NCBI Taxonomy" id="1935996"/>
    <lineage>
        <taxon>Bacteria</taxon>
        <taxon>Pseudomonadati</taxon>
        <taxon>Pseudomonadota</taxon>
        <taxon>Gammaproteobacteria</taxon>
        <taxon>Chromatiales</taxon>
        <taxon>Ectothiorhodospiraceae</taxon>
        <taxon>Spiribacter</taxon>
    </lineage>
</organism>